<organism evidence="8 9">
    <name type="scientific">Ditylenchus destructor</name>
    <dbReference type="NCBI Taxonomy" id="166010"/>
    <lineage>
        <taxon>Eukaryota</taxon>
        <taxon>Metazoa</taxon>
        <taxon>Ecdysozoa</taxon>
        <taxon>Nematoda</taxon>
        <taxon>Chromadorea</taxon>
        <taxon>Rhabditida</taxon>
        <taxon>Tylenchina</taxon>
        <taxon>Tylenchomorpha</taxon>
        <taxon>Sphaerularioidea</taxon>
        <taxon>Anguinidae</taxon>
        <taxon>Anguininae</taxon>
        <taxon>Ditylenchus</taxon>
    </lineage>
</organism>
<dbReference type="PANTHER" id="PTHR10173:SF52">
    <property type="entry name" value="METHIONINE-R-SULFOXIDE REDUCTASE B1"/>
    <property type="match status" value="1"/>
</dbReference>
<evidence type="ECO:0000256" key="4">
    <source>
        <dbReference type="ARBA" id="ARBA00023002"/>
    </source>
</evidence>
<dbReference type="GO" id="GO:0006979">
    <property type="term" value="P:response to oxidative stress"/>
    <property type="evidence" value="ECO:0007669"/>
    <property type="project" value="InterPro"/>
</dbReference>
<dbReference type="InterPro" id="IPR028427">
    <property type="entry name" value="Met_Sox_Rdtase_MsrB"/>
</dbReference>
<sequence>MSTSKDSESVPAVEKLARVDGVQVPSDPKQIPDEQWKKVLKPEEYDVTRHAGTEKPFTGHFENHFEPGEYRCLCCGAELFVSDAKYHSGCGWPSFSESVGKDKNIVRLPDNSIPGRPRTEVKCKQCDAHLGHVFNDGPKDKTGERYCINSVAINFIGK</sequence>
<dbReference type="GO" id="GO:0030091">
    <property type="term" value="P:protein repair"/>
    <property type="evidence" value="ECO:0007669"/>
    <property type="project" value="InterPro"/>
</dbReference>
<evidence type="ECO:0000313" key="9">
    <source>
        <dbReference type="Proteomes" id="UP001201812"/>
    </source>
</evidence>
<evidence type="ECO:0000256" key="5">
    <source>
        <dbReference type="ARBA" id="ARBA00048488"/>
    </source>
</evidence>
<feature type="domain" description="MsrB" evidence="7">
    <location>
        <begin position="33"/>
        <end position="158"/>
    </location>
</feature>
<dbReference type="GO" id="GO:0005737">
    <property type="term" value="C:cytoplasm"/>
    <property type="evidence" value="ECO:0007669"/>
    <property type="project" value="TreeGrafter"/>
</dbReference>
<dbReference type="InterPro" id="IPR011057">
    <property type="entry name" value="Mss4-like_sf"/>
</dbReference>
<reference evidence="8" key="1">
    <citation type="submission" date="2022-01" db="EMBL/GenBank/DDBJ databases">
        <title>Genome Sequence Resource for Two Populations of Ditylenchus destructor, the Migratory Endoparasitic Phytonematode.</title>
        <authorList>
            <person name="Zhang H."/>
            <person name="Lin R."/>
            <person name="Xie B."/>
        </authorList>
    </citation>
    <scope>NUCLEOTIDE SEQUENCE</scope>
    <source>
        <strain evidence="8">BazhouSP</strain>
    </source>
</reference>
<evidence type="ECO:0000313" key="8">
    <source>
        <dbReference type="EMBL" id="KAI1710355.1"/>
    </source>
</evidence>
<comment type="cofactor">
    <cofactor evidence="6">
        <name>Zn(2+)</name>
        <dbReference type="ChEBI" id="CHEBI:29105"/>
    </cofactor>
    <text evidence="6">Binds 1 zinc ion per subunit.</text>
</comment>
<dbReference type="AlphaFoldDB" id="A0AAD4MZE3"/>
<comment type="function">
    <text evidence="6">Methionine-sulfoxide reductase that specifically reduces methionine (R)-sulfoxide back to methionine. While in many cases methionine oxidation is the result of random oxidation following oxidative stress, methionine oxidation is also a post-translational modification that takes place on specific residues.</text>
</comment>
<dbReference type="Gene3D" id="2.170.150.20">
    <property type="entry name" value="Peptide methionine sulfoxide reductase"/>
    <property type="match status" value="1"/>
</dbReference>
<keyword evidence="2 6" id="KW-0479">Metal-binding</keyword>
<evidence type="ECO:0000256" key="6">
    <source>
        <dbReference type="RuleBase" id="RU365044"/>
    </source>
</evidence>
<keyword evidence="9" id="KW-1185">Reference proteome</keyword>
<dbReference type="EC" id="1.8.4.12" evidence="6"/>
<accession>A0AAD4MZE3</accession>
<comment type="catalytic activity">
    <reaction evidence="5 6">
        <text>L-methionyl-[protein] + [thioredoxin]-disulfide + H2O = L-methionyl-(R)-S-oxide-[protein] + [thioredoxin]-dithiol</text>
        <dbReference type="Rhea" id="RHEA:24164"/>
        <dbReference type="Rhea" id="RHEA-COMP:10698"/>
        <dbReference type="Rhea" id="RHEA-COMP:10700"/>
        <dbReference type="Rhea" id="RHEA-COMP:12313"/>
        <dbReference type="Rhea" id="RHEA-COMP:12314"/>
        <dbReference type="ChEBI" id="CHEBI:15377"/>
        <dbReference type="ChEBI" id="CHEBI:16044"/>
        <dbReference type="ChEBI" id="CHEBI:29950"/>
        <dbReference type="ChEBI" id="CHEBI:45764"/>
        <dbReference type="ChEBI" id="CHEBI:50058"/>
        <dbReference type="EC" id="1.8.4.12"/>
    </reaction>
</comment>
<dbReference type="Proteomes" id="UP001201812">
    <property type="component" value="Unassembled WGS sequence"/>
</dbReference>
<comment type="similarity">
    <text evidence="1 6">Belongs to the MsrB Met sulfoxide reductase family.</text>
</comment>
<dbReference type="SUPFAM" id="SSF51316">
    <property type="entry name" value="Mss4-like"/>
    <property type="match status" value="1"/>
</dbReference>
<gene>
    <name evidence="8" type="ORF">DdX_10713</name>
</gene>
<evidence type="ECO:0000256" key="1">
    <source>
        <dbReference type="ARBA" id="ARBA00007174"/>
    </source>
</evidence>
<keyword evidence="3 6" id="KW-0862">Zinc</keyword>
<proteinExistence type="inferred from homology"/>
<comment type="caution">
    <text evidence="8">The sequence shown here is derived from an EMBL/GenBank/DDBJ whole genome shotgun (WGS) entry which is preliminary data.</text>
</comment>
<dbReference type="GO" id="GO:0046872">
    <property type="term" value="F:metal ion binding"/>
    <property type="evidence" value="ECO:0007669"/>
    <property type="project" value="UniProtKB-KW"/>
</dbReference>
<evidence type="ECO:0000256" key="3">
    <source>
        <dbReference type="ARBA" id="ARBA00022833"/>
    </source>
</evidence>
<evidence type="ECO:0000259" key="7">
    <source>
        <dbReference type="PROSITE" id="PS51790"/>
    </source>
</evidence>
<protein>
    <recommendedName>
        <fullName evidence="6">Peptide-methionine (R)-S-oxide reductase</fullName>
        <ecNumber evidence="6">1.8.4.12</ecNumber>
    </recommendedName>
</protein>
<dbReference type="Pfam" id="PF01641">
    <property type="entry name" value="SelR"/>
    <property type="match status" value="1"/>
</dbReference>
<keyword evidence="4 6" id="KW-0560">Oxidoreductase</keyword>
<dbReference type="NCBIfam" id="TIGR00357">
    <property type="entry name" value="peptide-methionine (R)-S-oxide reductase MsrB"/>
    <property type="match status" value="1"/>
</dbReference>
<name>A0AAD4MZE3_9BILA</name>
<dbReference type="PANTHER" id="PTHR10173">
    <property type="entry name" value="METHIONINE SULFOXIDE REDUCTASE"/>
    <property type="match status" value="1"/>
</dbReference>
<dbReference type="EMBL" id="JAKKPZ010000026">
    <property type="protein sequence ID" value="KAI1710355.1"/>
    <property type="molecule type" value="Genomic_DNA"/>
</dbReference>
<evidence type="ECO:0000256" key="2">
    <source>
        <dbReference type="ARBA" id="ARBA00022723"/>
    </source>
</evidence>
<dbReference type="InterPro" id="IPR002579">
    <property type="entry name" value="Met_Sox_Rdtase_MsrB_dom"/>
</dbReference>
<dbReference type="PROSITE" id="PS51790">
    <property type="entry name" value="MSRB"/>
    <property type="match status" value="1"/>
</dbReference>
<dbReference type="GO" id="GO:0033743">
    <property type="term" value="F:peptide-methionine (R)-S-oxide reductase activity"/>
    <property type="evidence" value="ECO:0007669"/>
    <property type="project" value="UniProtKB-EC"/>
</dbReference>
<dbReference type="FunFam" id="2.170.150.20:FF:000001">
    <property type="entry name" value="Peptide methionine sulfoxide reductase MsrB"/>
    <property type="match status" value="1"/>
</dbReference>